<dbReference type="GeneID" id="25729210"/>
<evidence type="ECO:0000313" key="2">
    <source>
        <dbReference type="EMBL" id="KIY96062.1"/>
    </source>
</evidence>
<feature type="compositionally biased region" description="Low complexity" evidence="1">
    <location>
        <begin position="311"/>
        <end position="328"/>
    </location>
</feature>
<name>A0A0D2J8H7_9CHLO</name>
<dbReference type="EMBL" id="KK103178">
    <property type="protein sequence ID" value="KIY96062.1"/>
    <property type="molecule type" value="Genomic_DNA"/>
</dbReference>
<dbReference type="RefSeq" id="XP_013895082.1">
    <property type="nucleotide sequence ID" value="XM_014039628.1"/>
</dbReference>
<proteinExistence type="predicted"/>
<keyword evidence="3" id="KW-1185">Reference proteome</keyword>
<protein>
    <submittedName>
        <fullName evidence="2">Uncharacterized protein</fullName>
    </submittedName>
</protein>
<evidence type="ECO:0000256" key="1">
    <source>
        <dbReference type="SAM" id="MobiDB-lite"/>
    </source>
</evidence>
<evidence type="ECO:0000313" key="3">
    <source>
        <dbReference type="Proteomes" id="UP000054498"/>
    </source>
</evidence>
<dbReference type="KEGG" id="mng:MNEG_11901"/>
<reference evidence="2 3" key="1">
    <citation type="journal article" date="2013" name="BMC Genomics">
        <title>Reconstruction of the lipid metabolism for the microalga Monoraphidium neglectum from its genome sequence reveals characteristics suitable for biofuel production.</title>
        <authorList>
            <person name="Bogen C."/>
            <person name="Al-Dilaimi A."/>
            <person name="Albersmeier A."/>
            <person name="Wichmann J."/>
            <person name="Grundmann M."/>
            <person name="Rupp O."/>
            <person name="Lauersen K.J."/>
            <person name="Blifernez-Klassen O."/>
            <person name="Kalinowski J."/>
            <person name="Goesmann A."/>
            <person name="Mussgnug J.H."/>
            <person name="Kruse O."/>
        </authorList>
    </citation>
    <scope>NUCLEOTIDE SEQUENCE [LARGE SCALE GENOMIC DNA]</scope>
    <source>
        <strain evidence="2 3">SAG 48.87</strain>
    </source>
</reference>
<dbReference type="PANTHER" id="PTHR32387:SF0">
    <property type="entry name" value="PROTEIN NO VEIN"/>
    <property type="match status" value="1"/>
</dbReference>
<gene>
    <name evidence="2" type="ORF">MNEG_11901</name>
</gene>
<organism evidence="2 3">
    <name type="scientific">Monoraphidium neglectum</name>
    <dbReference type="NCBI Taxonomy" id="145388"/>
    <lineage>
        <taxon>Eukaryota</taxon>
        <taxon>Viridiplantae</taxon>
        <taxon>Chlorophyta</taxon>
        <taxon>core chlorophytes</taxon>
        <taxon>Chlorophyceae</taxon>
        <taxon>CS clade</taxon>
        <taxon>Sphaeropleales</taxon>
        <taxon>Selenastraceae</taxon>
        <taxon>Monoraphidium</taxon>
    </lineage>
</organism>
<sequence length="824" mass="83370">MGGAEDDVDKALLLRGLQALGIRELEPSDVFSLSVLPALASADAPRLPPATLAGLLAFPVVAGLITDAELAAPAGPALAVVDARGEGAGGGGAEAAGGTGQEVDIWSAHAGGSGAFGGGGAQSTLQRLRAVAVVSLAGGGAARLSESLARVRRAAAAAPPPPGRGAVEGAAAAAVATAEAAASDGAGGVPTVYLPLALEAKIDLAGLFPSVSWRMVDPAYASAAPGMSPAAWRGLLLALGACEAPPVALRRARLTWQQALLSAWKAACPSVGAAAGGGNDEITFEDAVWPDIEVLIGSILKQGQPDDDDSSGAAAASSSELAAVPAARGKGGGRRGGAERQGGLRAPLGGGRRLPPAALAQLSAAAALVGSLWKQLEAAAALAARRVDAGAAAAAPSARRPGSSAAVHLPSSLLLLLQRTPWLPSPWAGGSGLAPGRLFLNGSEAHRLFGASGVPYLLPSLQQQPGLPGAMVRALGLRADTGLDTLLEVLQAWSDQAAGGSFTTSVAQMTALYAHMLDLLEHNPSSIPSASAAFLERPLIWVPDRAALPRPDAATWASAGRPAAAAPQGGGGGWGMLGDPYAVQSDYGFWPDGGAGRQRPEGPKHAGKQLPGRFYEPGLVRWFDATGLLEALPQETIHTRVLAHAYGAACAPVQALFTRALQRPRGGGGGGAAAEGGAWQQQGEQRRAVPLVLVNETIPDCLRALEAVAAGTPEVTADSEAFRQVATVWSVWSAAIARFKDTGGIGGLSQASQQFLRDRIAQLKVFPTTSGAWVSLAEGGLVVDDDEALSKLLTGIEGIHFLRVPPPLGKPAGRRARRARAWPL</sequence>
<feature type="compositionally biased region" description="Low complexity" evidence="1">
    <location>
        <begin position="341"/>
        <end position="350"/>
    </location>
</feature>
<dbReference type="PANTHER" id="PTHR32387">
    <property type="entry name" value="WU:FJ29H11"/>
    <property type="match status" value="1"/>
</dbReference>
<dbReference type="InterPro" id="IPR052957">
    <property type="entry name" value="Auxin_embryo_med"/>
</dbReference>
<dbReference type="Proteomes" id="UP000054498">
    <property type="component" value="Unassembled WGS sequence"/>
</dbReference>
<feature type="region of interest" description="Disordered" evidence="1">
    <location>
        <begin position="303"/>
        <end position="350"/>
    </location>
</feature>
<accession>A0A0D2J8H7</accession>
<dbReference type="AlphaFoldDB" id="A0A0D2J8H7"/>